<accession>A0A1E4SFU1</accession>
<feature type="binding site" evidence="16">
    <location>
        <position position="163"/>
    </location>
    <ligand>
        <name>Zn(2+)</name>
        <dbReference type="ChEBI" id="CHEBI:29105"/>
        <label>2</label>
    </ligand>
</feature>
<evidence type="ECO:0000313" key="19">
    <source>
        <dbReference type="EMBL" id="ODV78389.1"/>
    </source>
</evidence>
<dbReference type="SUPFAM" id="SSF55031">
    <property type="entry name" value="Bacterial exopeptidase dimerisation domain"/>
    <property type="match status" value="1"/>
</dbReference>
<dbReference type="AlphaFoldDB" id="A0A1E4SFU1"/>
<dbReference type="STRING" id="984487.A0A1E4SFU1"/>
<comment type="similarity">
    <text evidence="3">Belongs to the peptidase M20A family.</text>
</comment>
<dbReference type="InterPro" id="IPR011650">
    <property type="entry name" value="Peptidase_M20_dimer"/>
</dbReference>
<dbReference type="InterPro" id="IPR017141">
    <property type="entry name" value="Pept_M20_carboxypep"/>
</dbReference>
<dbReference type="GO" id="GO:0046872">
    <property type="term" value="F:metal ion binding"/>
    <property type="evidence" value="ECO:0007669"/>
    <property type="project" value="UniProtKB-KW"/>
</dbReference>
<dbReference type="InterPro" id="IPR001261">
    <property type="entry name" value="ArgE/DapE_CS"/>
</dbReference>
<keyword evidence="13 17" id="KW-0472">Membrane</keyword>
<dbReference type="PROSITE" id="PS00758">
    <property type="entry name" value="ARGE_DAPE_CPG2_1"/>
    <property type="match status" value="1"/>
</dbReference>
<comment type="cofactor">
    <cofactor evidence="1">
        <name>Zn(2+)</name>
        <dbReference type="ChEBI" id="CHEBI:29105"/>
    </cofactor>
</comment>
<dbReference type="GO" id="GO:0016020">
    <property type="term" value="C:membrane"/>
    <property type="evidence" value="ECO:0007669"/>
    <property type="project" value="UniProtKB-SubCell"/>
</dbReference>
<dbReference type="FunFam" id="3.40.630.10:FF:000098">
    <property type="entry name" value="Gly-Xaa carboxypeptidase"/>
    <property type="match status" value="1"/>
</dbReference>
<dbReference type="OrthoDB" id="3064516at2759"/>
<evidence type="ECO:0000256" key="17">
    <source>
        <dbReference type="SAM" id="Phobius"/>
    </source>
</evidence>
<keyword evidence="14" id="KW-0325">Glycoprotein</keyword>
<sequence length="576" mass="64038">MIGLPLDPTDPRERRRRHGFYAIAVGVLVTIIVLTTTNLVGYLRIVAAPVDKDICPLYDPIAPASFHKDNATVLDILYDKKYRKQSVKKLQGAVKIDTTIVDNQPDVDEAPEIWAKFQKIHDYLEEAFPLVYANLEVQKVNTYGLVFYWKGSEDLKPLMLTGHLDTVPIQKDSIGDWTYPPYDAHYDGEFLYGRGSVDCKNVVIAILESLELLLHKGFKPQRPILAAFGFDEEASGRHGASSIATYLEERFGHNSVYAIIDEGPGLLLDGLTDTIVAPPAVAEKGYMDIEVQVRTKGGHSSTPPDHTSIGILSELNYVIEQDPYEPVFTKKSPLLDYVQCMAVHDPKKKLGKLAKKAILQAGYNKVANSKVVKSLLQNKVISSLIRTTQAIDLISGGEKANALPESASAVVNHRIAIESNTSELKHHFTSRVIKVAKNHNLEVVAFGETVYSPKDSKGVIRVDAFGTPLEIAPLTPTSGSVYEYFAGVVRHVFEELVFPDYPYPIVTAPIIMPGNTDTKHYWNLTKHIYRSSPYFFNVLVDGGIHSVDEKILFDAHLQLHAFFYEYIQAVDTSKAG</sequence>
<dbReference type="PIRSF" id="PIRSF037217">
    <property type="entry name" value="Carboxypeptidase_S"/>
    <property type="match status" value="1"/>
</dbReference>
<dbReference type="InterPro" id="IPR047177">
    <property type="entry name" value="Pept_M20A"/>
</dbReference>
<evidence type="ECO:0000256" key="3">
    <source>
        <dbReference type="ARBA" id="ARBA00006247"/>
    </source>
</evidence>
<dbReference type="PANTHER" id="PTHR45962:SF1">
    <property type="entry name" value="N-FATTY-ACYL-AMINO ACID SYNTHASE_HYDROLASE PM20D1"/>
    <property type="match status" value="1"/>
</dbReference>
<dbReference type="Pfam" id="PF07687">
    <property type="entry name" value="M20_dimer"/>
    <property type="match status" value="1"/>
</dbReference>
<keyword evidence="12 17" id="KW-1133">Transmembrane helix</keyword>
<feature type="transmembrane region" description="Helical" evidence="17">
    <location>
        <begin position="20"/>
        <end position="43"/>
    </location>
</feature>
<dbReference type="PANTHER" id="PTHR45962">
    <property type="entry name" value="N-FATTY-ACYL-AMINO ACID SYNTHASE/HYDROLASE PM20D1"/>
    <property type="match status" value="1"/>
</dbReference>
<evidence type="ECO:0000256" key="1">
    <source>
        <dbReference type="ARBA" id="ARBA00001947"/>
    </source>
</evidence>
<keyword evidence="8 16" id="KW-0479">Metal-binding</keyword>
<dbReference type="Gene3D" id="3.30.70.360">
    <property type="match status" value="1"/>
</dbReference>
<evidence type="ECO:0000256" key="15">
    <source>
        <dbReference type="PIRSR" id="PIRSR037217-1"/>
    </source>
</evidence>
<keyword evidence="5 19" id="KW-0121">Carboxypeptidase</keyword>
<feature type="binding site" evidence="16">
    <location>
        <position position="545"/>
    </location>
    <ligand>
        <name>Zn(2+)</name>
        <dbReference type="ChEBI" id="CHEBI:29105"/>
        <label>1</label>
    </ligand>
</feature>
<feature type="domain" description="Peptidase M20 dimerisation" evidence="18">
    <location>
        <begin position="281"/>
        <end position="438"/>
    </location>
</feature>
<dbReference type="InterPro" id="IPR002933">
    <property type="entry name" value="Peptidase_M20"/>
</dbReference>
<dbReference type="Gene3D" id="3.40.630.10">
    <property type="entry name" value="Zn peptidases"/>
    <property type="match status" value="1"/>
</dbReference>
<keyword evidence="9" id="KW-0378">Hydrolase</keyword>
<evidence type="ECO:0000256" key="7">
    <source>
        <dbReference type="ARBA" id="ARBA00022692"/>
    </source>
</evidence>
<dbReference type="InterPro" id="IPR036264">
    <property type="entry name" value="Bact_exopeptidase_dim_dom"/>
</dbReference>
<keyword evidence="20" id="KW-1185">Reference proteome</keyword>
<dbReference type="SUPFAM" id="SSF53187">
    <property type="entry name" value="Zn-dependent exopeptidases"/>
    <property type="match status" value="1"/>
</dbReference>
<protein>
    <submittedName>
        <fullName evidence="19">Putative carboxypeptidase</fullName>
    </submittedName>
</protein>
<dbReference type="Proteomes" id="UP000094285">
    <property type="component" value="Unassembled WGS sequence"/>
</dbReference>
<evidence type="ECO:0000256" key="11">
    <source>
        <dbReference type="ARBA" id="ARBA00022843"/>
    </source>
</evidence>
<evidence type="ECO:0000256" key="13">
    <source>
        <dbReference type="ARBA" id="ARBA00023136"/>
    </source>
</evidence>
<dbReference type="EMBL" id="KV453913">
    <property type="protein sequence ID" value="ODV78389.1"/>
    <property type="molecule type" value="Genomic_DNA"/>
</dbReference>
<evidence type="ECO:0000256" key="4">
    <source>
        <dbReference type="ARBA" id="ARBA00022499"/>
    </source>
</evidence>
<evidence type="ECO:0000256" key="5">
    <source>
        <dbReference type="ARBA" id="ARBA00022645"/>
    </source>
</evidence>
<keyword evidence="6" id="KW-0645">Protease</keyword>
<evidence type="ECO:0000256" key="12">
    <source>
        <dbReference type="ARBA" id="ARBA00022989"/>
    </source>
</evidence>
<dbReference type="CDD" id="cd05674">
    <property type="entry name" value="M20_yscS"/>
    <property type="match status" value="1"/>
</dbReference>
<feature type="binding site" evidence="16">
    <location>
        <position position="198"/>
    </location>
    <ligand>
        <name>Zn(2+)</name>
        <dbReference type="ChEBI" id="CHEBI:29105"/>
        <label>2</label>
    </ligand>
</feature>
<feature type="binding site" evidence="16">
    <location>
        <position position="198"/>
    </location>
    <ligand>
        <name>Zn(2+)</name>
        <dbReference type="ChEBI" id="CHEBI:29105"/>
        <label>1</label>
    </ligand>
</feature>
<keyword evidence="7 17" id="KW-0812">Transmembrane</keyword>
<evidence type="ECO:0000256" key="8">
    <source>
        <dbReference type="ARBA" id="ARBA00022723"/>
    </source>
</evidence>
<evidence type="ECO:0000256" key="16">
    <source>
        <dbReference type="PIRSR" id="PIRSR037217-2"/>
    </source>
</evidence>
<feature type="binding site" evidence="16">
    <location>
        <position position="233"/>
    </location>
    <ligand>
        <name>Zn(2+)</name>
        <dbReference type="ChEBI" id="CHEBI:29105"/>
        <label>1</label>
    </ligand>
</feature>
<evidence type="ECO:0000256" key="10">
    <source>
        <dbReference type="ARBA" id="ARBA00022833"/>
    </source>
</evidence>
<evidence type="ECO:0000313" key="20">
    <source>
        <dbReference type="Proteomes" id="UP000094285"/>
    </source>
</evidence>
<gene>
    <name evidence="19" type="ORF">CANTADRAFT_26513</name>
</gene>
<dbReference type="GO" id="GO:0051603">
    <property type="term" value="P:proteolysis involved in protein catabolic process"/>
    <property type="evidence" value="ECO:0007669"/>
    <property type="project" value="TreeGrafter"/>
</dbReference>
<keyword evidence="11" id="KW-0832">Ubl conjugation</keyword>
<dbReference type="GO" id="GO:0000328">
    <property type="term" value="C:fungal-type vacuole lumen"/>
    <property type="evidence" value="ECO:0007669"/>
    <property type="project" value="TreeGrafter"/>
</dbReference>
<evidence type="ECO:0000256" key="6">
    <source>
        <dbReference type="ARBA" id="ARBA00022670"/>
    </source>
</evidence>
<proteinExistence type="inferred from homology"/>
<organism evidence="19 20">
    <name type="scientific">Suhomyces tanzawaensis NRRL Y-17324</name>
    <dbReference type="NCBI Taxonomy" id="984487"/>
    <lineage>
        <taxon>Eukaryota</taxon>
        <taxon>Fungi</taxon>
        <taxon>Dikarya</taxon>
        <taxon>Ascomycota</taxon>
        <taxon>Saccharomycotina</taxon>
        <taxon>Pichiomycetes</taxon>
        <taxon>Debaryomycetaceae</taxon>
        <taxon>Suhomyces</taxon>
    </lineage>
</organism>
<feature type="binding site" evidence="16">
    <location>
        <position position="261"/>
    </location>
    <ligand>
        <name>Zn(2+)</name>
        <dbReference type="ChEBI" id="CHEBI:29105"/>
        <label>2</label>
    </ligand>
</feature>
<feature type="active site" description="Proton acceptor" evidence="15">
    <location>
        <position position="232"/>
    </location>
</feature>
<reference evidence="20" key="1">
    <citation type="submission" date="2016-05" db="EMBL/GenBank/DDBJ databases">
        <title>Comparative genomics of biotechnologically important yeasts.</title>
        <authorList>
            <consortium name="DOE Joint Genome Institute"/>
            <person name="Riley R."/>
            <person name="Haridas S."/>
            <person name="Wolfe K.H."/>
            <person name="Lopes M.R."/>
            <person name="Hittinger C.T."/>
            <person name="Goker M."/>
            <person name="Salamov A."/>
            <person name="Wisecaver J."/>
            <person name="Long T.M."/>
            <person name="Aerts A.L."/>
            <person name="Barry K."/>
            <person name="Choi C."/>
            <person name="Clum A."/>
            <person name="Coughlan A.Y."/>
            <person name="Deshpande S."/>
            <person name="Douglass A.P."/>
            <person name="Hanson S.J."/>
            <person name="Klenk H.-P."/>
            <person name="Labutti K."/>
            <person name="Lapidus A."/>
            <person name="Lindquist E."/>
            <person name="Lipzen A."/>
            <person name="Meier-Kolthoff J.P."/>
            <person name="Ohm R.A."/>
            <person name="Otillar R.P."/>
            <person name="Pangilinan J."/>
            <person name="Peng Y."/>
            <person name="Rokas A."/>
            <person name="Rosa C.A."/>
            <person name="Scheuner C."/>
            <person name="Sibirny A.A."/>
            <person name="Slot J.C."/>
            <person name="Stielow J.B."/>
            <person name="Sun H."/>
            <person name="Kurtzman C.P."/>
            <person name="Blackwell M."/>
            <person name="Grigoriev I.V."/>
            <person name="Jeffries T.W."/>
        </authorList>
    </citation>
    <scope>NUCLEOTIDE SEQUENCE [LARGE SCALE GENOMIC DNA]</scope>
    <source>
        <strain evidence="20">NRRL Y-17324</strain>
    </source>
</reference>
<evidence type="ECO:0000256" key="9">
    <source>
        <dbReference type="ARBA" id="ARBA00022801"/>
    </source>
</evidence>
<name>A0A1E4SFU1_9ASCO</name>
<evidence type="ECO:0000256" key="14">
    <source>
        <dbReference type="ARBA" id="ARBA00023180"/>
    </source>
</evidence>
<dbReference type="RefSeq" id="XP_020063511.1">
    <property type="nucleotide sequence ID" value="XM_020207786.1"/>
</dbReference>
<evidence type="ECO:0000256" key="2">
    <source>
        <dbReference type="ARBA" id="ARBA00004167"/>
    </source>
</evidence>
<evidence type="ECO:0000259" key="18">
    <source>
        <dbReference type="Pfam" id="PF07687"/>
    </source>
</evidence>
<dbReference type="GO" id="GO:0004181">
    <property type="term" value="F:metallocarboxypeptidase activity"/>
    <property type="evidence" value="ECO:0007669"/>
    <property type="project" value="InterPro"/>
</dbReference>
<comment type="subcellular location">
    <subcellularLocation>
        <location evidence="2">Membrane</location>
        <topology evidence="2">Single-pass membrane protein</topology>
    </subcellularLocation>
</comment>
<dbReference type="GeneID" id="30981923"/>
<dbReference type="Pfam" id="PF01546">
    <property type="entry name" value="Peptidase_M20"/>
    <property type="match status" value="1"/>
</dbReference>
<keyword evidence="10 16" id="KW-0862">Zinc</keyword>
<keyword evidence="4" id="KW-1017">Isopeptide bond</keyword>
<feature type="active site" evidence="15">
    <location>
        <position position="165"/>
    </location>
</feature>